<dbReference type="PANTHER" id="PTHR31102">
    <property type="match status" value="1"/>
</dbReference>
<evidence type="ECO:0000256" key="6">
    <source>
        <dbReference type="SAM" id="Phobius"/>
    </source>
</evidence>
<keyword evidence="9" id="KW-1185">Reference proteome</keyword>
<feature type="transmembrane region" description="Helical" evidence="6">
    <location>
        <begin position="479"/>
        <end position="500"/>
    </location>
</feature>
<dbReference type="Pfam" id="PF00999">
    <property type="entry name" value="Na_H_Exchanger"/>
    <property type="match status" value="1"/>
</dbReference>
<dbReference type="EMBL" id="JTDY01001766">
    <property type="protein sequence ID" value="KOB72952.1"/>
    <property type="molecule type" value="Genomic_DNA"/>
</dbReference>
<feature type="transmembrane region" description="Helical" evidence="6">
    <location>
        <begin position="201"/>
        <end position="220"/>
    </location>
</feature>
<dbReference type="PANTHER" id="PTHR31102:SF1">
    <property type="entry name" value="CATION_H+ EXCHANGER DOMAIN-CONTAINING PROTEIN"/>
    <property type="match status" value="1"/>
</dbReference>
<feature type="transmembrane region" description="Helical" evidence="6">
    <location>
        <begin position="364"/>
        <end position="384"/>
    </location>
</feature>
<feature type="transmembrane region" description="Helical" evidence="6">
    <location>
        <begin position="83"/>
        <end position="105"/>
    </location>
</feature>
<feature type="transmembrane region" description="Helical" evidence="6">
    <location>
        <begin position="112"/>
        <end position="131"/>
    </location>
</feature>
<protein>
    <submittedName>
        <fullName evidence="8">Na(+)/H(+) hydrogen antiporter 1</fullName>
    </submittedName>
</protein>
<keyword evidence="5 6" id="KW-0472">Membrane</keyword>
<dbReference type="GO" id="GO:0015297">
    <property type="term" value="F:antiporter activity"/>
    <property type="evidence" value="ECO:0007669"/>
    <property type="project" value="InterPro"/>
</dbReference>
<comment type="similarity">
    <text evidence="2">Belongs to the monovalent cation:proton antiporter 1 (CPA1) transporter (TC 2.A.36) family.</text>
</comment>
<proteinExistence type="inferred from homology"/>
<dbReference type="STRING" id="104452.A0A0L7LBS4"/>
<feature type="transmembrane region" description="Helical" evidence="6">
    <location>
        <begin position="232"/>
        <end position="257"/>
    </location>
</feature>
<keyword evidence="3 6" id="KW-0812">Transmembrane</keyword>
<dbReference type="Proteomes" id="UP000037510">
    <property type="component" value="Unassembled WGS sequence"/>
</dbReference>
<dbReference type="AlphaFoldDB" id="A0A0L7LBS4"/>
<name>A0A0L7LBS4_OPEBR</name>
<comment type="caution">
    <text evidence="8">The sequence shown here is derived from an EMBL/GenBank/DDBJ whole genome shotgun (WGS) entry which is preliminary data.</text>
</comment>
<evidence type="ECO:0000259" key="7">
    <source>
        <dbReference type="Pfam" id="PF00999"/>
    </source>
</evidence>
<reference evidence="8 9" key="1">
    <citation type="journal article" date="2015" name="Genome Biol. Evol.">
        <title>The genome of winter moth (Operophtera brumata) provides a genomic perspective on sexual dimorphism and phenology.</title>
        <authorList>
            <person name="Derks M.F."/>
            <person name="Smit S."/>
            <person name="Salis L."/>
            <person name="Schijlen E."/>
            <person name="Bossers A."/>
            <person name="Mateman C."/>
            <person name="Pijl A.S."/>
            <person name="de Ridder D."/>
            <person name="Groenen M.A."/>
            <person name="Visser M.E."/>
            <person name="Megens H.J."/>
        </authorList>
    </citation>
    <scope>NUCLEOTIDE SEQUENCE [LARGE SCALE GENOMIC DNA]</scope>
    <source>
        <strain evidence="8">WM2013NL</strain>
        <tissue evidence="8">Head and thorax</tissue>
    </source>
</reference>
<feature type="transmembrane region" description="Helical" evidence="6">
    <location>
        <begin position="172"/>
        <end position="195"/>
    </location>
</feature>
<evidence type="ECO:0000256" key="2">
    <source>
        <dbReference type="ARBA" id="ARBA00007367"/>
    </source>
</evidence>
<keyword evidence="4 6" id="KW-1133">Transmembrane helix</keyword>
<evidence type="ECO:0000256" key="3">
    <source>
        <dbReference type="ARBA" id="ARBA00022692"/>
    </source>
</evidence>
<evidence type="ECO:0000313" key="9">
    <source>
        <dbReference type="Proteomes" id="UP000037510"/>
    </source>
</evidence>
<gene>
    <name evidence="8" type="ORF">OBRU01_11529</name>
</gene>
<evidence type="ECO:0000313" key="8">
    <source>
        <dbReference type="EMBL" id="KOB72952.1"/>
    </source>
</evidence>
<dbReference type="InterPro" id="IPR038770">
    <property type="entry name" value="Na+/solute_symporter_sf"/>
</dbReference>
<dbReference type="GO" id="GO:0016020">
    <property type="term" value="C:membrane"/>
    <property type="evidence" value="ECO:0007669"/>
    <property type="project" value="UniProtKB-SubCell"/>
</dbReference>
<dbReference type="InterPro" id="IPR006153">
    <property type="entry name" value="Cation/H_exchanger_TM"/>
</dbReference>
<dbReference type="InterPro" id="IPR051843">
    <property type="entry name" value="CPA1_transporter"/>
</dbReference>
<feature type="domain" description="Cation/H+ exchanger transmembrane" evidence="7">
    <location>
        <begin position="98"/>
        <end position="414"/>
    </location>
</feature>
<feature type="transmembrane region" description="Helical" evidence="6">
    <location>
        <begin position="396"/>
        <end position="420"/>
    </location>
</feature>
<feature type="transmembrane region" description="Helical" evidence="6">
    <location>
        <begin position="263"/>
        <end position="288"/>
    </location>
</feature>
<comment type="subcellular location">
    <subcellularLocation>
        <location evidence="1">Membrane</location>
        <topology evidence="1">Multi-pass membrane protein</topology>
    </subcellularLocation>
</comment>
<dbReference type="GO" id="GO:1902600">
    <property type="term" value="P:proton transmembrane transport"/>
    <property type="evidence" value="ECO:0007669"/>
    <property type="project" value="InterPro"/>
</dbReference>
<evidence type="ECO:0000256" key="5">
    <source>
        <dbReference type="ARBA" id="ARBA00023136"/>
    </source>
</evidence>
<feature type="transmembrane region" description="Helical" evidence="6">
    <location>
        <begin position="440"/>
        <end position="467"/>
    </location>
</feature>
<accession>A0A0L7LBS4</accession>
<sequence>MASEMDTSWDRQAHIEGRFKKYSTTSSVYSKKALSQQSEHIERSWWYACCAKCHQEESGIPSWEPPNWQKVCPYPLCPSYRHFAQTLSLFTLAAITIAAYFGGWLMMKITTLPGLIGMLIVGIILKNVGFVNFDSDYQKVTSYIRKIALTIILTRAGLDLDPVALKKYFLTVIKLALVPWTFECVLCAVMSYYLLGLPWDWGSIVAAVSPAVIVPCLFRLRGKGYGVSKGIPTLVLAVSGVDDAASVAVFGIVSSIMFSGSSITFNIIQGPLSVIGGIAFGVFCGYLVKFVPERNDAFLVPLRVMLLLAGGLMSVLGSEEIGWGGAGKDIALIMRVFLAELNFYNWVDLGWELEDNPVATAFEIFWMFFEPMLFAVTGAQVVIADLEPHMVLVGSGILVTCIVLRTVLTSTCAAALAPVALDEVRKMAGEGGPDPVLVEYAEIVITICILSIAITAPLGAIVITLTGPKLLSRTTKPPVLEVAIVILLLNMYTSYFVVYFDLQLGSLQNFRCRCISENW</sequence>
<organism evidence="8 9">
    <name type="scientific">Operophtera brumata</name>
    <name type="common">Winter moth</name>
    <name type="synonym">Phalaena brumata</name>
    <dbReference type="NCBI Taxonomy" id="104452"/>
    <lineage>
        <taxon>Eukaryota</taxon>
        <taxon>Metazoa</taxon>
        <taxon>Ecdysozoa</taxon>
        <taxon>Arthropoda</taxon>
        <taxon>Hexapoda</taxon>
        <taxon>Insecta</taxon>
        <taxon>Pterygota</taxon>
        <taxon>Neoptera</taxon>
        <taxon>Endopterygota</taxon>
        <taxon>Lepidoptera</taxon>
        <taxon>Glossata</taxon>
        <taxon>Ditrysia</taxon>
        <taxon>Geometroidea</taxon>
        <taxon>Geometridae</taxon>
        <taxon>Larentiinae</taxon>
        <taxon>Operophtera</taxon>
    </lineage>
</organism>
<evidence type="ECO:0000256" key="1">
    <source>
        <dbReference type="ARBA" id="ARBA00004141"/>
    </source>
</evidence>
<feature type="transmembrane region" description="Helical" evidence="6">
    <location>
        <begin position="300"/>
        <end position="318"/>
    </location>
</feature>
<evidence type="ECO:0000256" key="4">
    <source>
        <dbReference type="ARBA" id="ARBA00022989"/>
    </source>
</evidence>
<dbReference type="Gene3D" id="1.20.1530.20">
    <property type="match status" value="1"/>
</dbReference>